<dbReference type="NCBIfam" id="NF006771">
    <property type="entry name" value="PRK09290.1-5"/>
    <property type="match status" value="1"/>
</dbReference>
<dbReference type="Gene3D" id="3.40.630.10">
    <property type="entry name" value="Zn peptidases"/>
    <property type="match status" value="1"/>
</dbReference>
<dbReference type="GO" id="GO:0046872">
    <property type="term" value="F:metal ion binding"/>
    <property type="evidence" value="ECO:0007669"/>
    <property type="project" value="UniProtKB-KW"/>
</dbReference>
<dbReference type="PANTHER" id="PTHR32494:SF5">
    <property type="entry name" value="ALLANTOATE AMIDOHYDROLASE"/>
    <property type="match status" value="1"/>
</dbReference>
<feature type="binding site" evidence="4">
    <location>
        <position position="213"/>
    </location>
    <ligand>
        <name>allantoate</name>
        <dbReference type="ChEBI" id="CHEBI:17536"/>
    </ligand>
</feature>
<dbReference type="PANTHER" id="PTHR32494">
    <property type="entry name" value="ALLANTOATE DEIMINASE-RELATED"/>
    <property type="match status" value="1"/>
</dbReference>
<dbReference type="PIRSF" id="PIRSF001235">
    <property type="entry name" value="Amidase_carbamoylase"/>
    <property type="match status" value="1"/>
</dbReference>
<protein>
    <submittedName>
        <fullName evidence="6">Allantoate amidohydrolase</fullName>
    </submittedName>
</protein>
<name>A0A268A9D7_9BACI</name>
<comment type="cofactor">
    <cofactor evidence="3">
        <name>Zn(2+)</name>
        <dbReference type="ChEBI" id="CHEBI:29105"/>
    </cofactor>
    <text evidence="3">Binds 2 Zn(2+) ions per subunit.</text>
</comment>
<keyword evidence="3" id="KW-0862">Zinc</keyword>
<dbReference type="Proteomes" id="UP000216013">
    <property type="component" value="Unassembled WGS sequence"/>
</dbReference>
<organism evidence="6 7">
    <name type="scientific">Terribacillus saccharophilus</name>
    <dbReference type="NCBI Taxonomy" id="361277"/>
    <lineage>
        <taxon>Bacteria</taxon>
        <taxon>Bacillati</taxon>
        <taxon>Bacillota</taxon>
        <taxon>Bacilli</taxon>
        <taxon>Bacillales</taxon>
        <taxon>Bacillaceae</taxon>
        <taxon>Terribacillus</taxon>
    </lineage>
</organism>
<sequence length="411" mass="45227">MDLKRLEKTLHDINQFGHSKEGVTRLAYSKEERQAAELFSNLCRQEGMNVRIDSCGNVIARREGTNPNLPVVACGSHLDTVIQGGEYDGTLGVIAALEVVRSLNDKGIKTKHPIEIIAFACEESSRFGVSTIGSKAMAGLLKKESVAELRDSEGKSITDLFSECSLNFNEIERSIRKKEDFKVFFELHIEQGPVLERQLKQIGIVTGIAAPTRFEINIKGQASHSGTTPMHYRKDAFLGAAEIALQLEQAAIIEASNGTVATVGACEVKPGSMNVIPDLATMKIDIRGTSLDSKNRVIEELFTSIKQVEEKRNISIEYKELSNERPINLDKVVTQSLAESCEQKGYTYMHMASGAGHDAMNMAKLCATGLIFVPSKDGLSHHRDEYTAIEQIGIGVSLLEMEILKWAGYIH</sequence>
<evidence type="ECO:0000256" key="1">
    <source>
        <dbReference type="ARBA" id="ARBA00006153"/>
    </source>
</evidence>
<feature type="binding site" evidence="3">
    <location>
        <position position="123"/>
    </location>
    <ligand>
        <name>Zn(2+)</name>
        <dbReference type="ChEBI" id="CHEBI:29105"/>
        <label>2</label>
    </ligand>
</feature>
<dbReference type="Gene3D" id="3.30.70.360">
    <property type="match status" value="1"/>
</dbReference>
<dbReference type="InterPro" id="IPR010158">
    <property type="entry name" value="Amidase_Cbmase"/>
</dbReference>
<feature type="binding site" evidence="3">
    <location>
        <position position="77"/>
    </location>
    <ligand>
        <name>Zn(2+)</name>
        <dbReference type="ChEBI" id="CHEBI:29105"/>
        <label>1</label>
    </ligand>
</feature>
<feature type="binding site" evidence="4">
    <location>
        <position position="287"/>
    </location>
    <ligand>
        <name>allantoate</name>
        <dbReference type="ChEBI" id="CHEBI:17536"/>
    </ligand>
</feature>
<feature type="domain" description="Peptidase M20 dimerisation" evidence="5">
    <location>
        <begin position="213"/>
        <end position="309"/>
    </location>
</feature>
<evidence type="ECO:0000256" key="4">
    <source>
        <dbReference type="PIRSR" id="PIRSR001235-2"/>
    </source>
</evidence>
<reference evidence="6 7" key="1">
    <citation type="submission" date="2017-07" db="EMBL/GenBank/DDBJ databases">
        <title>Isolation and whole genome analysis of endospore-forming bacteria from heroin.</title>
        <authorList>
            <person name="Kalinowski J."/>
            <person name="Ahrens B."/>
            <person name="Al-Dilaimi A."/>
            <person name="Winkler A."/>
            <person name="Wibberg D."/>
            <person name="Schleenbecker U."/>
            <person name="Ruckert C."/>
            <person name="Wolfel R."/>
            <person name="Grass G."/>
        </authorList>
    </citation>
    <scope>NUCLEOTIDE SEQUENCE [LARGE SCALE GENOMIC DNA]</scope>
    <source>
        <strain evidence="6 7">7528</strain>
    </source>
</reference>
<dbReference type="AlphaFoldDB" id="A0A268A9D7"/>
<feature type="binding site" evidence="3">
    <location>
        <position position="88"/>
    </location>
    <ligand>
        <name>Zn(2+)</name>
        <dbReference type="ChEBI" id="CHEBI:29105"/>
        <label>2</label>
    </ligand>
</feature>
<dbReference type="Pfam" id="PF07687">
    <property type="entry name" value="M20_dimer"/>
    <property type="match status" value="1"/>
</dbReference>
<feature type="binding site" evidence="3">
    <location>
        <position position="188"/>
    </location>
    <ligand>
        <name>Zn(2+)</name>
        <dbReference type="ChEBI" id="CHEBI:29105"/>
        <label>1</label>
    </ligand>
</feature>
<comment type="similarity">
    <text evidence="1">Belongs to the peptidase M20 family.</text>
</comment>
<keyword evidence="3" id="KW-0479">Metal-binding</keyword>
<evidence type="ECO:0000256" key="3">
    <source>
        <dbReference type="PIRSR" id="PIRSR001235-1"/>
    </source>
</evidence>
<feature type="binding site" evidence="4">
    <location>
        <position position="274"/>
    </location>
    <ligand>
        <name>allantoate</name>
        <dbReference type="ChEBI" id="CHEBI:17536"/>
    </ligand>
</feature>
<evidence type="ECO:0000259" key="5">
    <source>
        <dbReference type="Pfam" id="PF07687"/>
    </source>
</evidence>
<proteinExistence type="inferred from homology"/>
<accession>A0A268A9D7</accession>
<dbReference type="Pfam" id="PF01546">
    <property type="entry name" value="Peptidase_M20"/>
    <property type="match status" value="1"/>
</dbReference>
<evidence type="ECO:0000313" key="7">
    <source>
        <dbReference type="Proteomes" id="UP000216013"/>
    </source>
</evidence>
<dbReference type="InterPro" id="IPR011650">
    <property type="entry name" value="Peptidase_M20_dimer"/>
</dbReference>
<dbReference type="RefSeq" id="WP_095261240.1">
    <property type="nucleotide sequence ID" value="NZ_NPBV01000021.1"/>
</dbReference>
<dbReference type="SUPFAM" id="SSF53187">
    <property type="entry name" value="Zn-dependent exopeptidases"/>
    <property type="match status" value="1"/>
</dbReference>
<dbReference type="InterPro" id="IPR036264">
    <property type="entry name" value="Bact_exopeptidase_dim_dom"/>
</dbReference>
<feature type="binding site" evidence="3">
    <location>
        <position position="381"/>
    </location>
    <ligand>
        <name>Zn(2+)</name>
        <dbReference type="ChEBI" id="CHEBI:29105"/>
        <label>2</label>
    </ligand>
</feature>
<evidence type="ECO:0000256" key="2">
    <source>
        <dbReference type="ARBA" id="ARBA00022801"/>
    </source>
</evidence>
<dbReference type="NCBIfam" id="TIGR01879">
    <property type="entry name" value="hydantase"/>
    <property type="match status" value="1"/>
</dbReference>
<dbReference type="GO" id="GO:0016813">
    <property type="term" value="F:hydrolase activity, acting on carbon-nitrogen (but not peptide) bonds, in linear amidines"/>
    <property type="evidence" value="ECO:0007669"/>
    <property type="project" value="InterPro"/>
</dbReference>
<gene>
    <name evidence="6" type="ORF">CHH64_12550</name>
</gene>
<comment type="caution">
    <text evidence="6">The sequence shown here is derived from an EMBL/GenBank/DDBJ whole genome shotgun (WGS) entry which is preliminary data.</text>
</comment>
<dbReference type="CDD" id="cd03884">
    <property type="entry name" value="M20_bAS"/>
    <property type="match status" value="1"/>
</dbReference>
<dbReference type="InterPro" id="IPR002933">
    <property type="entry name" value="Peptidase_M20"/>
</dbReference>
<feature type="binding site" evidence="3">
    <location>
        <position position="88"/>
    </location>
    <ligand>
        <name>Zn(2+)</name>
        <dbReference type="ChEBI" id="CHEBI:29105"/>
        <label>1</label>
    </ligand>
</feature>
<dbReference type="SUPFAM" id="SSF55031">
    <property type="entry name" value="Bacterial exopeptidase dimerisation domain"/>
    <property type="match status" value="1"/>
</dbReference>
<dbReference type="EMBL" id="NPBV01000021">
    <property type="protein sequence ID" value="PAD20728.1"/>
    <property type="molecule type" value="Genomic_DNA"/>
</dbReference>
<evidence type="ECO:0000313" key="6">
    <source>
        <dbReference type="EMBL" id="PAD20728.1"/>
    </source>
</evidence>
<keyword evidence="2 6" id="KW-0378">Hydrolase</keyword>